<dbReference type="Pfam" id="PF13508">
    <property type="entry name" value="Acetyltransf_7"/>
    <property type="match status" value="1"/>
</dbReference>
<feature type="domain" description="N-acetyltransferase" evidence="1">
    <location>
        <begin position="5"/>
        <end position="152"/>
    </location>
</feature>
<dbReference type="RefSeq" id="WP_311757950.1">
    <property type="nucleotide sequence ID" value="NZ_JAVRQI010000002.1"/>
</dbReference>
<dbReference type="PROSITE" id="PS51186">
    <property type="entry name" value="GNAT"/>
    <property type="match status" value="1"/>
</dbReference>
<dbReference type="EMBL" id="JAVRQI010000002">
    <property type="protein sequence ID" value="MDT1060844.1"/>
    <property type="molecule type" value="Genomic_DNA"/>
</dbReference>
<dbReference type="Gene3D" id="3.40.630.90">
    <property type="match status" value="1"/>
</dbReference>
<accession>A0ABU3E9E6</accession>
<dbReference type="EC" id="2.3.1.-" evidence="2"/>
<dbReference type="Proteomes" id="UP001251085">
    <property type="component" value="Unassembled WGS sequence"/>
</dbReference>
<dbReference type="InterPro" id="IPR000182">
    <property type="entry name" value="GNAT_dom"/>
</dbReference>
<comment type="caution">
    <text evidence="2">The sequence shown here is derived from an EMBL/GenBank/DDBJ whole genome shotgun (WGS) entry which is preliminary data.</text>
</comment>
<sequence>MTQTITFQPFGPEHVQGALLLSTQAGWPHRSEDWDLVRDISRGVVAIEDDAVVATAVATPFGEVAMANMIIVDQAMRGRGLGREIMLRAMDLAEPRQWRLVATPAGMPLYEKLGFTACGAVHQHQGRLLADLSSPGIRPAGPGDMDMIRSMDREATGADRGALLDALAHRGTLVLAEGKGFAALRLFGRGAVLGPVIADGVQTAQALLSHLFAGRQGQFLRVDTTGISGLEGWLTEIGLAEVDRGVAMLRGDLPGEQGRFTRFALAAQALG</sequence>
<evidence type="ECO:0000259" key="1">
    <source>
        <dbReference type="PROSITE" id="PS51186"/>
    </source>
</evidence>
<protein>
    <submittedName>
        <fullName evidence="2">GNAT family N-acetyltransferase</fullName>
        <ecNumber evidence="2">2.3.1.-</ecNumber>
    </submittedName>
</protein>
<dbReference type="InterPro" id="IPR052729">
    <property type="entry name" value="Acyl/Acetyltrans_Enzymes"/>
</dbReference>
<dbReference type="Gene3D" id="3.40.630.30">
    <property type="match status" value="1"/>
</dbReference>
<gene>
    <name evidence="2" type="ORF">RM190_03175</name>
</gene>
<keyword evidence="3" id="KW-1185">Reference proteome</keyword>
<dbReference type="InterPro" id="IPR016181">
    <property type="entry name" value="Acyl_CoA_acyltransferase"/>
</dbReference>
<dbReference type="SUPFAM" id="SSF55729">
    <property type="entry name" value="Acyl-CoA N-acyltransferases (Nat)"/>
    <property type="match status" value="1"/>
</dbReference>
<name>A0ABU3E9E6_9RHOB</name>
<evidence type="ECO:0000313" key="3">
    <source>
        <dbReference type="Proteomes" id="UP001251085"/>
    </source>
</evidence>
<dbReference type="Pfam" id="PF18014">
    <property type="entry name" value="Acetyltransf_18"/>
    <property type="match status" value="1"/>
</dbReference>
<organism evidence="2 3">
    <name type="scientific">Paracoccus broussonetiae</name>
    <dbReference type="NCBI Taxonomy" id="3075834"/>
    <lineage>
        <taxon>Bacteria</taxon>
        <taxon>Pseudomonadati</taxon>
        <taxon>Pseudomonadota</taxon>
        <taxon>Alphaproteobacteria</taxon>
        <taxon>Rhodobacterales</taxon>
        <taxon>Paracoccaceae</taxon>
        <taxon>Paracoccus</taxon>
    </lineage>
</organism>
<dbReference type="InterPro" id="IPR041496">
    <property type="entry name" value="YitH/HolE_GNAT"/>
</dbReference>
<evidence type="ECO:0000313" key="2">
    <source>
        <dbReference type="EMBL" id="MDT1060844.1"/>
    </source>
</evidence>
<dbReference type="PANTHER" id="PTHR47237:SF2">
    <property type="entry name" value="BLL4206 PROTEIN"/>
    <property type="match status" value="1"/>
</dbReference>
<dbReference type="GO" id="GO:0016746">
    <property type="term" value="F:acyltransferase activity"/>
    <property type="evidence" value="ECO:0007669"/>
    <property type="project" value="UniProtKB-KW"/>
</dbReference>
<keyword evidence="2" id="KW-0808">Transferase</keyword>
<keyword evidence="2" id="KW-0012">Acyltransferase</keyword>
<reference evidence="3" key="1">
    <citation type="submission" date="2023-07" db="EMBL/GenBank/DDBJ databases">
        <title>Characterization of two Paracoccaceae strains isolated from Phycosphere and proposal of Xinfangfangia lacusdiani sp. nov.</title>
        <authorList>
            <person name="Deng Y."/>
            <person name="Zhang Y.Q."/>
        </authorList>
    </citation>
    <scope>NUCLEOTIDE SEQUENCE [LARGE SCALE GENOMIC DNA]</scope>
    <source>
        <strain evidence="3">CPCC 101403</strain>
    </source>
</reference>
<proteinExistence type="predicted"/>
<dbReference type="PANTHER" id="PTHR47237">
    <property type="entry name" value="SLL0310 PROTEIN"/>
    <property type="match status" value="1"/>
</dbReference>
<dbReference type="CDD" id="cd04301">
    <property type="entry name" value="NAT_SF"/>
    <property type="match status" value="1"/>
</dbReference>